<evidence type="ECO:0000313" key="3">
    <source>
        <dbReference type="EMBL" id="TSI15025.1"/>
    </source>
</evidence>
<dbReference type="InterPro" id="IPR029032">
    <property type="entry name" value="AhpD-like"/>
</dbReference>
<keyword evidence="4" id="KW-1185">Reference proteome</keyword>
<dbReference type="OrthoDB" id="9801997at2"/>
<dbReference type="NCBIfam" id="TIGR00778">
    <property type="entry name" value="ahpD_dom"/>
    <property type="match status" value="1"/>
</dbReference>
<accession>A0A556CC40</accession>
<evidence type="ECO:0000259" key="2">
    <source>
        <dbReference type="Pfam" id="PF02627"/>
    </source>
</evidence>
<feature type="region of interest" description="Disordered" evidence="1">
    <location>
        <begin position="143"/>
        <end position="166"/>
    </location>
</feature>
<comment type="caution">
    <text evidence="3">The sequence shown here is derived from an EMBL/GenBank/DDBJ whole genome shotgun (WGS) entry which is preliminary data.</text>
</comment>
<dbReference type="RefSeq" id="WP_143923073.1">
    <property type="nucleotide sequence ID" value="NZ_VLTK01000007.1"/>
</dbReference>
<dbReference type="SUPFAM" id="SSF69118">
    <property type="entry name" value="AhpD-like"/>
    <property type="match status" value="1"/>
</dbReference>
<dbReference type="GO" id="GO:0051920">
    <property type="term" value="F:peroxiredoxin activity"/>
    <property type="evidence" value="ECO:0007669"/>
    <property type="project" value="InterPro"/>
</dbReference>
<dbReference type="AlphaFoldDB" id="A0A556CC40"/>
<dbReference type="Gene3D" id="1.20.1290.10">
    <property type="entry name" value="AhpD-like"/>
    <property type="match status" value="1"/>
</dbReference>
<dbReference type="Proteomes" id="UP000316406">
    <property type="component" value="Unassembled WGS sequence"/>
</dbReference>
<dbReference type="InterPro" id="IPR003779">
    <property type="entry name" value="CMD-like"/>
</dbReference>
<evidence type="ECO:0000313" key="4">
    <source>
        <dbReference type="Proteomes" id="UP000316406"/>
    </source>
</evidence>
<protein>
    <submittedName>
        <fullName evidence="3">Carboxymuconolactone decarboxylase family protein</fullName>
    </submittedName>
</protein>
<reference evidence="3 4" key="1">
    <citation type="submission" date="2019-07" db="EMBL/GenBank/DDBJ databases">
        <title>Draft genome sequence of Brevibacterium aurantiacum XU54 isolated from Xinjiang China.</title>
        <authorList>
            <person name="Xu X."/>
        </authorList>
    </citation>
    <scope>NUCLEOTIDE SEQUENCE [LARGE SCALE GENOMIC DNA]</scope>
    <source>
        <strain evidence="3 4">XU54</strain>
    </source>
</reference>
<feature type="domain" description="Carboxymuconolactone decarboxylase-like" evidence="2">
    <location>
        <begin position="17"/>
        <end position="90"/>
    </location>
</feature>
<sequence length="166" mass="17928">MARISLDKVSKKGYSHVARLDTYCRTALGDELYDLIKLRASIVNGCGFCVDMHSTDLERLGVPSRKLFAVSAWQHAGALFDESERSVFALTDAVTKLGPETVTDEIWDEAAKHFNAEQLGDLLLAISTINIWNRLAIATETTPPVDDESAAPAEVTAASGAESSAD</sequence>
<dbReference type="Pfam" id="PF02627">
    <property type="entry name" value="CMD"/>
    <property type="match status" value="1"/>
</dbReference>
<dbReference type="InterPro" id="IPR004675">
    <property type="entry name" value="AhpD_core"/>
</dbReference>
<proteinExistence type="predicted"/>
<organism evidence="3 4">
    <name type="scientific">Brevibacterium aurantiacum</name>
    <dbReference type="NCBI Taxonomy" id="273384"/>
    <lineage>
        <taxon>Bacteria</taxon>
        <taxon>Bacillati</taxon>
        <taxon>Actinomycetota</taxon>
        <taxon>Actinomycetes</taxon>
        <taxon>Micrococcales</taxon>
        <taxon>Brevibacteriaceae</taxon>
        <taxon>Brevibacterium</taxon>
    </lineage>
</organism>
<dbReference type="PANTHER" id="PTHR34846:SF7">
    <property type="entry name" value="BLL7811 PROTEIN"/>
    <property type="match status" value="1"/>
</dbReference>
<dbReference type="EMBL" id="VLTK01000007">
    <property type="protein sequence ID" value="TSI15025.1"/>
    <property type="molecule type" value="Genomic_DNA"/>
</dbReference>
<gene>
    <name evidence="3" type="ORF">FO013_13420</name>
</gene>
<evidence type="ECO:0000256" key="1">
    <source>
        <dbReference type="SAM" id="MobiDB-lite"/>
    </source>
</evidence>
<name>A0A556CC40_BREAU</name>
<dbReference type="PANTHER" id="PTHR34846">
    <property type="entry name" value="4-CARBOXYMUCONOLACTONE DECARBOXYLASE FAMILY PROTEIN (AFU_ORTHOLOGUE AFUA_6G11590)"/>
    <property type="match status" value="1"/>
</dbReference>